<keyword evidence="2" id="KW-0677">Repeat</keyword>
<dbReference type="SUPFAM" id="SSF50969">
    <property type="entry name" value="YVTN repeat-like/Quinoprotein amine dehydrogenase"/>
    <property type="match status" value="1"/>
</dbReference>
<evidence type="ECO:0000256" key="2">
    <source>
        <dbReference type="ARBA" id="ARBA00022737"/>
    </source>
</evidence>
<evidence type="ECO:0000256" key="4">
    <source>
        <dbReference type="SAM" id="MobiDB-lite"/>
    </source>
</evidence>
<dbReference type="InterPro" id="IPR027417">
    <property type="entry name" value="P-loop_NTPase"/>
</dbReference>
<dbReference type="InterPro" id="IPR019775">
    <property type="entry name" value="WD40_repeat_CS"/>
</dbReference>
<dbReference type="SUPFAM" id="SSF50998">
    <property type="entry name" value="Quinoprotein alcohol dehydrogenase-like"/>
    <property type="match status" value="1"/>
</dbReference>
<evidence type="ECO:0000256" key="3">
    <source>
        <dbReference type="PROSITE-ProRule" id="PRU00221"/>
    </source>
</evidence>
<dbReference type="SMART" id="SM00530">
    <property type="entry name" value="HTH_XRE"/>
    <property type="match status" value="1"/>
</dbReference>
<feature type="region of interest" description="Disordered" evidence="4">
    <location>
        <begin position="178"/>
        <end position="199"/>
    </location>
</feature>
<dbReference type="InterPro" id="IPR011044">
    <property type="entry name" value="Quino_amine_DH_bsu"/>
</dbReference>
<dbReference type="Gene3D" id="2.130.10.10">
    <property type="entry name" value="YVTN repeat-like/Quinoprotein amine dehydrogenase"/>
    <property type="match status" value="3"/>
</dbReference>
<sequence length="1267" mass="137123">MGRREKPLEPTAGPVQRFAYDLRKLRAEAGSPTYRALAERTAYSAPTLSAAASGDRLPSLPVLLAYVVACGGDRAVWEARWRETIAAEPAPDGGGSPYPGLARFGPDDRDRFHGRDDLVAELLALTGRRRLTAVVGASGSGKSSLLRAGLIPVLREGRGAPAAGPRVAAIRVLTPGERPARTHGARFEPGDEDGEGGGEAGDTFLVVDQFEEVFSLCHDRDERERFIGRVLAARDPGSRLRVVIAVRADFYGRLAEHGPLAEALRDATLLVGPLLPHQLREAIVRPAAAERLVVERALTARIVADTGDEPGGLPLMAHALREVWRRRSGKALTLAAYEAIGGVQGAVAHTAEEVFGHFTEAEAARARALLLRMVAPGDGTQDTRRTVERTELGSDCDAVLERLVAARLLTVDGTRVDLAHEALISAWPRLRRWVETDRERLRLHRALTEAALSWRDLDRDPGALYRGTRLSTAREAFTDTTELTALEGEFLTASVAAHHHGVHAKARAARRSRVLLSALAVLVCLAAVASALAWQQNRVSDRRAAEAQARRIASIAQTLRVSDPRTAMRLGVAAWRIADLPETREAVRTAGAQREVAAVAGVEAGDAVNSPSRLSEDGRVLTVVDRDEVTWWDARGGRRLGTDTSPGVFRRFAALSPDGRFVALRTQGGFVVRDVRAGRTVTPLLSTPDLMDEDGEFAAGGRLFVNRSRELRSQGPWSRDPRRRDSRRRELHGRDRGRMVVQVWDVRRHKRLARIAGDIPSGNPFPLLSPDGRRLLTCARDGRHLTLRPLAGGRARHVPWPRAVQRLACAAESWSVTPDGRALSFTAEGGVRTWELDSARERPRLDVPDVDEYEVDYSEDGSLAVTSGTGELALWRTASPGTPLMRYALAEPVYGVARLDRADGVIRYQTDGAVVRAIDVRDVLAGSGSVVRPLTRAEFSPDGRTLAVTRRDRARQDVELRDARDGRLRARLPGRACPDCPAPLLRFSPTGNTLVSAASVTERSGDPLGTRVLRWNVGARRELADQLVPSLVDSLAVPGDGAPALTSGSPAEVRDNEAGLFDVWEVGTRTPSRALRGHAGLLWSRISPDGRLVLASSGKLTDVTTGRSTRVLRGEGALTDALFSPDGRYLAVVDAHARLTLWNARGTRRLGALTAKSQDSAAGDAMPLAFSSDGRLIAMGREDGGVRVWETDTPRLTGAEYPATDGPVLALGFAGDVLRVATPRTPVREVPLAAAQATAAACRRADGGLTRAQWRTYLPNLPFRRTC</sequence>
<feature type="repeat" description="WD" evidence="3">
    <location>
        <begin position="1168"/>
        <end position="1199"/>
    </location>
</feature>
<gene>
    <name evidence="6" type="ORF">FH965_39935</name>
</gene>
<evidence type="ECO:0000259" key="5">
    <source>
        <dbReference type="SMART" id="SM00530"/>
    </source>
</evidence>
<dbReference type="EMBL" id="CP040916">
    <property type="protein sequence ID" value="QDQ15960.1"/>
    <property type="molecule type" value="Genomic_DNA"/>
</dbReference>
<dbReference type="Pfam" id="PF00400">
    <property type="entry name" value="WD40"/>
    <property type="match status" value="1"/>
</dbReference>
<dbReference type="PROSITE" id="PS00678">
    <property type="entry name" value="WD_REPEATS_1"/>
    <property type="match status" value="1"/>
</dbReference>
<dbReference type="Proteomes" id="UP000316806">
    <property type="component" value="Chromosome"/>
</dbReference>
<dbReference type="InterPro" id="IPR001387">
    <property type="entry name" value="Cro/C1-type_HTH"/>
</dbReference>
<evidence type="ECO:0000313" key="6">
    <source>
        <dbReference type="EMBL" id="QDQ15960.1"/>
    </source>
</evidence>
<dbReference type="SMART" id="SM00320">
    <property type="entry name" value="WD40"/>
    <property type="match status" value="2"/>
</dbReference>
<protein>
    <recommendedName>
        <fullName evidence="5">HTH cro/C1-type domain-containing protein</fullName>
    </recommendedName>
</protein>
<dbReference type="PANTHER" id="PTHR19879:SF9">
    <property type="entry name" value="TRANSCRIPTION INITIATION FACTOR TFIID SUBUNIT 5"/>
    <property type="match status" value="1"/>
</dbReference>
<dbReference type="SUPFAM" id="SSF52540">
    <property type="entry name" value="P-loop containing nucleoside triphosphate hydrolases"/>
    <property type="match status" value="1"/>
</dbReference>
<feature type="domain" description="HTH cro/C1-type" evidence="5">
    <location>
        <begin position="21"/>
        <end position="77"/>
    </location>
</feature>
<dbReference type="InterPro" id="IPR001680">
    <property type="entry name" value="WD40_rpt"/>
</dbReference>
<keyword evidence="1 3" id="KW-0853">WD repeat</keyword>
<organism evidence="6 7">
    <name type="scientific">Streptomyces spectabilis</name>
    <dbReference type="NCBI Taxonomy" id="68270"/>
    <lineage>
        <taxon>Bacteria</taxon>
        <taxon>Bacillati</taxon>
        <taxon>Actinomycetota</taxon>
        <taxon>Actinomycetes</taxon>
        <taxon>Kitasatosporales</taxon>
        <taxon>Streptomycetaceae</taxon>
        <taxon>Streptomyces</taxon>
    </lineage>
</organism>
<proteinExistence type="predicted"/>
<dbReference type="Pfam" id="PF20703">
    <property type="entry name" value="nSTAND1"/>
    <property type="match status" value="1"/>
</dbReference>
<evidence type="ECO:0000256" key="1">
    <source>
        <dbReference type="ARBA" id="ARBA00022574"/>
    </source>
</evidence>
<dbReference type="PANTHER" id="PTHR19879">
    <property type="entry name" value="TRANSCRIPTION INITIATION FACTOR TFIID"/>
    <property type="match status" value="1"/>
</dbReference>
<dbReference type="AlphaFoldDB" id="A0A516RJX3"/>
<dbReference type="InterPro" id="IPR015943">
    <property type="entry name" value="WD40/YVTN_repeat-like_dom_sf"/>
</dbReference>
<dbReference type="InterPro" id="IPR049052">
    <property type="entry name" value="nSTAND1"/>
</dbReference>
<name>A0A516RJX3_STRST</name>
<reference evidence="6 7" key="1">
    <citation type="journal article" date="2019" name="J. Ind. Microbiol. Biotechnol.">
        <title>The complete genomic sequence of Streptomyces spectabilis NRRL-2792 and identification of secondary metabolite biosynthetic gene clusters.</title>
        <authorList>
            <person name="Sinha A."/>
            <person name="Phillips-Salemka S."/>
            <person name="Niraula T.A."/>
            <person name="Short K.A."/>
            <person name="Niraula N.P."/>
        </authorList>
    </citation>
    <scope>NUCLEOTIDE SEQUENCE [LARGE SCALE GENOMIC DNA]</scope>
    <source>
        <strain evidence="6 7">NRRL 2792</strain>
    </source>
</reference>
<dbReference type="InterPro" id="IPR011047">
    <property type="entry name" value="Quinoprotein_ADH-like_sf"/>
</dbReference>
<dbReference type="RefSeq" id="WP_144323160.1">
    <property type="nucleotide sequence ID" value="NZ_CP040916.1"/>
</dbReference>
<evidence type="ECO:0000313" key="7">
    <source>
        <dbReference type="Proteomes" id="UP000316806"/>
    </source>
</evidence>
<dbReference type="PROSITE" id="PS50082">
    <property type="entry name" value="WD_REPEATS_2"/>
    <property type="match status" value="1"/>
</dbReference>
<accession>A0A516RJX3</accession>